<dbReference type="RefSeq" id="WP_132966350.1">
    <property type="nucleotide sequence ID" value="NZ_LEKL01000009.1"/>
</dbReference>
<dbReference type="PANTHER" id="PTHR42916:SF1">
    <property type="entry name" value="PROTEIN PHYLLO, CHLOROPLASTIC"/>
    <property type="match status" value="1"/>
</dbReference>
<dbReference type="UniPathway" id="UPA01057">
    <property type="reaction ID" value="UER00900"/>
</dbReference>
<evidence type="ECO:0000313" key="7">
    <source>
        <dbReference type="Proteomes" id="UP000294619"/>
    </source>
</evidence>
<dbReference type="Proteomes" id="UP000294619">
    <property type="component" value="Unassembled WGS sequence"/>
</dbReference>
<evidence type="ECO:0000313" key="6">
    <source>
        <dbReference type="EMBL" id="TNG91772.1"/>
    </source>
</evidence>
<dbReference type="HAMAP" id="MF_01660">
    <property type="entry name" value="MenH"/>
    <property type="match status" value="1"/>
</dbReference>
<dbReference type="GO" id="GO:0070205">
    <property type="term" value="F:2-succinyl-6-hydroxy-2,4-cyclohexadiene-1-carboxylate synthase activity"/>
    <property type="evidence" value="ECO:0007669"/>
    <property type="project" value="UniProtKB-UniRule"/>
</dbReference>
<accession>A0A4R3Y7Z7</accession>
<dbReference type="PANTHER" id="PTHR42916">
    <property type="entry name" value="2-SUCCINYL-5-ENOLPYRUVYL-6-HYDROXY-3-CYCLOHEXENE-1-CARBOXYLATE SYNTHASE"/>
    <property type="match status" value="1"/>
</dbReference>
<dbReference type="InterPro" id="IPR029058">
    <property type="entry name" value="AB_hydrolase_fold"/>
</dbReference>
<reference evidence="6 8" key="2">
    <citation type="submission" date="2019-05" db="EMBL/GenBank/DDBJ databases">
        <title>Pasteurellaceae isolates from reptiles.</title>
        <authorList>
            <person name="Bojesen A.M."/>
            <person name="Lund E."/>
        </authorList>
    </citation>
    <scope>NUCLEOTIDE SEQUENCE [LARGE SCALE GENOMIC DNA]</scope>
    <source>
        <strain evidence="6 8">ELNT2x</strain>
    </source>
</reference>
<evidence type="ECO:0000256" key="1">
    <source>
        <dbReference type="ARBA" id="ARBA00022428"/>
    </source>
</evidence>
<proteinExistence type="inferred from homology"/>
<evidence type="ECO:0000313" key="8">
    <source>
        <dbReference type="Proteomes" id="UP000305526"/>
    </source>
</evidence>
<dbReference type="NCBIfam" id="NF008340">
    <property type="entry name" value="PRK11126.1"/>
    <property type="match status" value="1"/>
</dbReference>
<comment type="pathway">
    <text evidence="3">Quinol/quinone metabolism; menaquinone biosynthesis.</text>
</comment>
<comment type="subunit">
    <text evidence="3">Monomer.</text>
</comment>
<gene>
    <name evidence="3 6" type="primary">menH</name>
    <name evidence="5" type="ORF">EDC16_104197</name>
    <name evidence="6" type="ORF">FHQ21_06485</name>
</gene>
<dbReference type="EMBL" id="VDGV01000047">
    <property type="protein sequence ID" value="TNG91772.1"/>
    <property type="molecule type" value="Genomic_DNA"/>
</dbReference>
<dbReference type="Gene3D" id="3.40.50.1820">
    <property type="entry name" value="alpha/beta hydrolase"/>
    <property type="match status" value="1"/>
</dbReference>
<dbReference type="InterPro" id="IPR000073">
    <property type="entry name" value="AB_hydrolase_1"/>
</dbReference>
<dbReference type="InterPro" id="IPR022485">
    <property type="entry name" value="SHCHC_synthase_MenH"/>
</dbReference>
<feature type="domain" description="AB hydrolase-1" evidence="4">
    <location>
        <begin position="11"/>
        <end position="238"/>
    </location>
</feature>
<protein>
    <recommendedName>
        <fullName evidence="3">Putative 2-succinyl-6-hydroxy-2,4-cyclohexadiene-1-carboxylate synthase</fullName>
        <shortName evidence="3">SHCHC synthase</shortName>
        <ecNumber evidence="3">4.2.99.20</ecNumber>
    </recommendedName>
</protein>
<comment type="similarity">
    <text evidence="3">Belongs to the AB hydrolase superfamily. MenH family.</text>
</comment>
<comment type="function">
    <text evidence="3">Catalyzes a proton abstraction reaction that results in 2,5-elimination of pyruvate from 2-succinyl-5-enolpyruvyl-6-hydroxy-3-cyclohexene-1-carboxylate (SEPHCHC) and the formation of 2-succinyl-6-hydroxy-2,4-cyclohexadiene-1-carboxylate (SHCHC).</text>
</comment>
<dbReference type="SUPFAM" id="SSF53474">
    <property type="entry name" value="alpha/beta-Hydrolases"/>
    <property type="match status" value="1"/>
</dbReference>
<comment type="catalytic activity">
    <reaction evidence="3">
        <text>5-enolpyruvoyl-6-hydroxy-2-succinyl-cyclohex-3-ene-1-carboxylate = (1R,6R)-6-hydroxy-2-succinyl-cyclohexa-2,4-diene-1-carboxylate + pyruvate</text>
        <dbReference type="Rhea" id="RHEA:25597"/>
        <dbReference type="ChEBI" id="CHEBI:15361"/>
        <dbReference type="ChEBI" id="CHEBI:58689"/>
        <dbReference type="ChEBI" id="CHEBI:58818"/>
        <dbReference type="EC" id="4.2.99.20"/>
    </reaction>
</comment>
<comment type="caution">
    <text evidence="5">The sequence shown here is derived from an EMBL/GenBank/DDBJ whole genome shotgun (WGS) entry which is preliminary data.</text>
</comment>
<reference evidence="5 7" key="1">
    <citation type="submission" date="2019-03" db="EMBL/GenBank/DDBJ databases">
        <title>Genomic Encyclopedia of Type Strains, Phase IV (KMG-IV): sequencing the most valuable type-strain genomes for metagenomic binning, comparative biology and taxonomic classification.</title>
        <authorList>
            <person name="Goeker M."/>
        </authorList>
    </citation>
    <scope>NUCLEOTIDE SEQUENCE [LARGE SCALE GENOMIC DNA]</scope>
    <source>
        <strain evidence="5 7">DSM 28140</strain>
    </source>
</reference>
<dbReference type="Proteomes" id="UP000305526">
    <property type="component" value="Unassembled WGS sequence"/>
</dbReference>
<organism evidence="5 7">
    <name type="scientific">Testudinibacter aquarius</name>
    <dbReference type="NCBI Taxonomy" id="1524974"/>
    <lineage>
        <taxon>Bacteria</taxon>
        <taxon>Pseudomonadati</taxon>
        <taxon>Pseudomonadota</taxon>
        <taxon>Gammaproteobacteria</taxon>
        <taxon>Pasteurellales</taxon>
        <taxon>Pasteurellaceae</taxon>
        <taxon>Testudinibacter</taxon>
    </lineage>
</organism>
<dbReference type="AlphaFoldDB" id="A0A4R3Y7Z7"/>
<sequence>MAANGEQPKPCLVFLHGLLGTQADWQPVIAHLPHFHCVSLDLPLHGRQKATRVADFAQTGGYLAEKIQSAVGGKPYWLIGYSLGGRIALYYALQSQIERGYLQGLIVEGANLGLHTEAEKQMRWLNDQTWAHRFATESPSVVLNDWYQQPVFANLNMAQRQALVEKRTPNCGVNIAQMLLATSLAKQPNLAAKVRSTDLPIRFFCGEYDQKFRAQAQQNQLNLTLIQQAGHNAHLENPDDFAAKLTALLV</sequence>
<dbReference type="Pfam" id="PF00561">
    <property type="entry name" value="Abhydrolase_1"/>
    <property type="match status" value="1"/>
</dbReference>
<evidence type="ECO:0000256" key="2">
    <source>
        <dbReference type="ARBA" id="ARBA00023239"/>
    </source>
</evidence>
<keyword evidence="1 3" id="KW-0474">Menaquinone biosynthesis</keyword>
<dbReference type="EC" id="4.2.99.20" evidence="3"/>
<evidence type="ECO:0000259" key="4">
    <source>
        <dbReference type="Pfam" id="PF00561"/>
    </source>
</evidence>
<keyword evidence="8" id="KW-1185">Reference proteome</keyword>
<dbReference type="NCBIfam" id="TIGR03695">
    <property type="entry name" value="menH_SHCHC"/>
    <property type="match status" value="1"/>
</dbReference>
<name>A0A4R3Y7Z7_9PAST</name>
<comment type="pathway">
    <text evidence="3">Quinol/quinone metabolism; 1,4-dihydroxy-2-naphthoate biosynthesis; 1,4-dihydroxy-2-naphthoate from chorismate: step 3/7.</text>
</comment>
<evidence type="ECO:0000313" key="5">
    <source>
        <dbReference type="EMBL" id="TCV88007.1"/>
    </source>
</evidence>
<evidence type="ECO:0000256" key="3">
    <source>
        <dbReference type="HAMAP-Rule" id="MF_01660"/>
    </source>
</evidence>
<dbReference type="UniPathway" id="UPA00079"/>
<dbReference type="EMBL" id="SMCP01000004">
    <property type="protein sequence ID" value="TCV88007.1"/>
    <property type="molecule type" value="Genomic_DNA"/>
</dbReference>
<dbReference type="GO" id="GO:0009234">
    <property type="term" value="P:menaquinone biosynthetic process"/>
    <property type="evidence" value="ECO:0007669"/>
    <property type="project" value="UniProtKB-UniRule"/>
</dbReference>
<keyword evidence="2 3" id="KW-0456">Lyase</keyword>